<accession>A0AAN8S4L1</accession>
<organism evidence="2 3">
    <name type="scientific">Polyplax serrata</name>
    <name type="common">Common mouse louse</name>
    <dbReference type="NCBI Taxonomy" id="468196"/>
    <lineage>
        <taxon>Eukaryota</taxon>
        <taxon>Metazoa</taxon>
        <taxon>Ecdysozoa</taxon>
        <taxon>Arthropoda</taxon>
        <taxon>Hexapoda</taxon>
        <taxon>Insecta</taxon>
        <taxon>Pterygota</taxon>
        <taxon>Neoptera</taxon>
        <taxon>Paraneoptera</taxon>
        <taxon>Psocodea</taxon>
        <taxon>Troctomorpha</taxon>
        <taxon>Phthiraptera</taxon>
        <taxon>Anoplura</taxon>
        <taxon>Polyplacidae</taxon>
        <taxon>Polyplax</taxon>
    </lineage>
</organism>
<reference evidence="2 3" key="1">
    <citation type="submission" date="2023-10" db="EMBL/GenBank/DDBJ databases">
        <title>Genomes of two closely related lineages of the louse Polyplax serrata with different host specificities.</title>
        <authorList>
            <person name="Martinu J."/>
            <person name="Tarabai H."/>
            <person name="Stefka J."/>
            <person name="Hypsa V."/>
        </authorList>
    </citation>
    <scope>NUCLEOTIDE SEQUENCE [LARGE SCALE GENOMIC DNA]</scope>
    <source>
        <strain evidence="2">HR10_N</strain>
    </source>
</reference>
<protein>
    <submittedName>
        <fullName evidence="2">Uncharacterized protein</fullName>
    </submittedName>
</protein>
<evidence type="ECO:0000256" key="1">
    <source>
        <dbReference type="SAM" id="MobiDB-lite"/>
    </source>
</evidence>
<evidence type="ECO:0000313" key="2">
    <source>
        <dbReference type="EMBL" id="KAK6623705.1"/>
    </source>
</evidence>
<comment type="caution">
    <text evidence="2">The sequence shown here is derived from an EMBL/GenBank/DDBJ whole genome shotgun (WGS) entry which is preliminary data.</text>
</comment>
<proteinExistence type="predicted"/>
<gene>
    <name evidence="2" type="ORF">RUM43_009557</name>
</gene>
<sequence>MAYDRAPRLGPIGNLSTGPDVSPNTYNVSCNNTCFYGSNWTPFLSSSSRNHSTNKSSGPGPHAYNPVLNRKILGGTSLRNTARRFPNVTYNVPAGSKYDPYHISKECVDPEEPVPRLKGYLYHCRVPFTLFGYTPSVPYPRHRGYEISKDGILLKCCPSNQDTTLGPAFYHVNTKTFCSCYKGCYWSKHTAKARESVTSDTPGVGTYSIVPEPNPLNDYLNKLRVEKKKNACNLRYIEQLQRTARSNNFPAPNEYNVRKVKCSSLKKKIVPKRLPQTKRIPLLQYESPGPNAYLDPRTALDYLVKPSCVKELNAFLFNAPRFRKHGSDLKVSPNSYTIPTFLENRCKQVSPYAIRNTAFNTSVPKKLYYLPPDYPPIKKRKKCKCSEIPGAPDPPGPKPKPTSSFSSTTKRFKASVAGYDASAASYNVTKCMVYLKTKTSFRRPKKIQYSNIPKFCRVRQDLAVLGNKNLIRGRAENPPSCNTCGNTKGSLALAPRFRGLKSDSPGPQYLLHPAVASCATNRTFNVTLRSPETRTAMQNFRLKLKGLHKTEKPFSKYNQHEVKEKKVQHLNLSYKS</sequence>
<dbReference type="Proteomes" id="UP001372834">
    <property type="component" value="Unassembled WGS sequence"/>
</dbReference>
<feature type="compositionally biased region" description="Pro residues" evidence="1">
    <location>
        <begin position="391"/>
        <end position="400"/>
    </location>
</feature>
<dbReference type="EMBL" id="JAWJWE010000038">
    <property type="protein sequence ID" value="KAK6623705.1"/>
    <property type="molecule type" value="Genomic_DNA"/>
</dbReference>
<name>A0AAN8S4L1_POLSC</name>
<evidence type="ECO:0000313" key="3">
    <source>
        <dbReference type="Proteomes" id="UP001372834"/>
    </source>
</evidence>
<feature type="region of interest" description="Disordered" evidence="1">
    <location>
        <begin position="1"/>
        <end position="20"/>
    </location>
</feature>
<dbReference type="AlphaFoldDB" id="A0AAN8S4L1"/>
<feature type="region of interest" description="Disordered" evidence="1">
    <location>
        <begin position="385"/>
        <end position="407"/>
    </location>
</feature>